<proteinExistence type="predicted"/>
<gene>
    <name evidence="1" type="ORF">NJ959_04865</name>
</gene>
<evidence type="ECO:0000313" key="1">
    <source>
        <dbReference type="EMBL" id="MCP2727807.1"/>
    </source>
</evidence>
<evidence type="ECO:0000313" key="2">
    <source>
        <dbReference type="Proteomes" id="UP001204953"/>
    </source>
</evidence>
<dbReference type="EMBL" id="JAMZMM010000028">
    <property type="protein sequence ID" value="MCP2727807.1"/>
    <property type="molecule type" value="Genomic_DNA"/>
</dbReference>
<name>A0AAE3GSL2_9CYAN</name>
<dbReference type="RefSeq" id="WP_254010617.1">
    <property type="nucleotide sequence ID" value="NZ_JAMZMM010000028.1"/>
</dbReference>
<dbReference type="AlphaFoldDB" id="A0AAE3GSL2"/>
<comment type="caution">
    <text evidence="1">The sequence shown here is derived from an EMBL/GenBank/DDBJ whole genome shotgun (WGS) entry which is preliminary data.</text>
</comment>
<accession>A0AAE3GSL2</accession>
<reference evidence="1" key="1">
    <citation type="submission" date="2022-06" db="EMBL/GenBank/DDBJ databases">
        <title>New cyanobacteria of genus Symplocastrum in benthos of Lake Baikal.</title>
        <authorList>
            <person name="Sorokovikova E."/>
            <person name="Tikhonova I."/>
            <person name="Krasnopeev A."/>
            <person name="Evseev P."/>
            <person name="Gladkikh A."/>
            <person name="Belykh O."/>
        </authorList>
    </citation>
    <scope>NUCLEOTIDE SEQUENCE</scope>
    <source>
        <strain evidence="1">BBK-W-15</strain>
    </source>
</reference>
<sequence length="213" mass="24244">MQSQIMQSEPIETIAINLTDAGYSGLFLSGRHNLSDSIWQKGENRIYLEQIVQSSNYSDLTRLLASEILYEKVSHYPPEEWEDNLAYVYAQALAITGSETGDFQILGNQWGFMYHTDKQGVKDYGTLGTHLVNTGKKAIPYLTKLLDNSEIIFYEGSQEATLGNSLRYRVKDAAAFYIGKIAGIPVKFYEQNADRDAEIERLKETLKKNNWHE</sequence>
<organism evidence="1 2">
    <name type="scientific">Limnofasciculus baicalensis BBK-W-15</name>
    <dbReference type="NCBI Taxonomy" id="2699891"/>
    <lineage>
        <taxon>Bacteria</taxon>
        <taxon>Bacillati</taxon>
        <taxon>Cyanobacteriota</taxon>
        <taxon>Cyanophyceae</taxon>
        <taxon>Coleofasciculales</taxon>
        <taxon>Coleofasciculaceae</taxon>
        <taxon>Limnofasciculus</taxon>
        <taxon>Limnofasciculus baicalensis</taxon>
    </lineage>
</organism>
<protein>
    <submittedName>
        <fullName evidence="1">Uncharacterized protein</fullName>
    </submittedName>
</protein>
<keyword evidence="2" id="KW-1185">Reference proteome</keyword>
<dbReference type="Proteomes" id="UP001204953">
    <property type="component" value="Unassembled WGS sequence"/>
</dbReference>